<accession>A0A8H5CYW5</accession>
<protein>
    <recommendedName>
        <fullName evidence="1">DUF6533 domain-containing protein</fullName>
    </recommendedName>
</protein>
<evidence type="ECO:0000313" key="2">
    <source>
        <dbReference type="EMBL" id="KAF5349869.1"/>
    </source>
</evidence>
<dbReference type="AlphaFoldDB" id="A0A8H5CYW5"/>
<name>A0A8H5CYW5_9AGAR</name>
<gene>
    <name evidence="2" type="ORF">D9758_014020</name>
</gene>
<evidence type="ECO:0000259" key="1">
    <source>
        <dbReference type="Pfam" id="PF20151"/>
    </source>
</evidence>
<organism evidence="2 3">
    <name type="scientific">Tetrapyrgos nigripes</name>
    <dbReference type="NCBI Taxonomy" id="182062"/>
    <lineage>
        <taxon>Eukaryota</taxon>
        <taxon>Fungi</taxon>
        <taxon>Dikarya</taxon>
        <taxon>Basidiomycota</taxon>
        <taxon>Agaricomycotina</taxon>
        <taxon>Agaricomycetes</taxon>
        <taxon>Agaricomycetidae</taxon>
        <taxon>Agaricales</taxon>
        <taxon>Marasmiineae</taxon>
        <taxon>Marasmiaceae</taxon>
        <taxon>Tetrapyrgos</taxon>
    </lineage>
</organism>
<dbReference type="InterPro" id="IPR045340">
    <property type="entry name" value="DUF6533"/>
</dbReference>
<dbReference type="Pfam" id="PF20151">
    <property type="entry name" value="DUF6533"/>
    <property type="match status" value="1"/>
</dbReference>
<evidence type="ECO:0000313" key="3">
    <source>
        <dbReference type="Proteomes" id="UP000559256"/>
    </source>
</evidence>
<comment type="caution">
    <text evidence="2">The sequence shown here is derived from an EMBL/GenBank/DDBJ whole genome shotgun (WGS) entry which is preliminary data.</text>
</comment>
<proteinExistence type="predicted"/>
<dbReference type="EMBL" id="JAACJM010000078">
    <property type="protein sequence ID" value="KAF5349869.1"/>
    <property type="molecule type" value="Genomic_DNA"/>
</dbReference>
<reference evidence="2 3" key="1">
    <citation type="journal article" date="2020" name="ISME J.">
        <title>Uncovering the hidden diversity of litter-decomposition mechanisms in mushroom-forming fungi.</title>
        <authorList>
            <person name="Floudas D."/>
            <person name="Bentzer J."/>
            <person name="Ahren D."/>
            <person name="Johansson T."/>
            <person name="Persson P."/>
            <person name="Tunlid A."/>
        </authorList>
    </citation>
    <scope>NUCLEOTIDE SEQUENCE [LARGE SCALE GENOMIC DNA]</scope>
    <source>
        <strain evidence="2 3">CBS 291.85</strain>
    </source>
</reference>
<keyword evidence="3" id="KW-1185">Reference proteome</keyword>
<sequence length="127" mass="14404">MSILFWDYIITFGDEINYIWTRPKILSSYCFLLIRYVALLGEIPVTVVKFSMMSTSWQGLDQDIARVEFHPEGCLVTVPLDTPTNPMDTSSSLRLPHLFINTMEIMVDETLSWPQCAGVGPIDSVVI</sequence>
<dbReference type="Proteomes" id="UP000559256">
    <property type="component" value="Unassembled WGS sequence"/>
</dbReference>
<feature type="domain" description="DUF6533" evidence="1">
    <location>
        <begin position="2"/>
        <end position="40"/>
    </location>
</feature>
<dbReference type="OrthoDB" id="2686513at2759"/>